<dbReference type="Proteomes" id="UP000239649">
    <property type="component" value="Unassembled WGS sequence"/>
</dbReference>
<keyword evidence="1" id="KW-0147">Chitin-binding</keyword>
<comment type="caution">
    <text evidence="13">The sequence shown here is derived from an EMBL/GenBank/DDBJ whole genome shotgun (WGS) entry which is preliminary data.</text>
</comment>
<dbReference type="InterPro" id="IPR051940">
    <property type="entry name" value="Chitin_bind-dev_reg"/>
</dbReference>
<keyword evidence="7 8" id="KW-0326">Glycosidase</keyword>
<name>A0A2P6V3L1_9CHLO</name>
<dbReference type="InterPro" id="IPR017853">
    <property type="entry name" value="GH"/>
</dbReference>
<dbReference type="GO" id="GO:0004553">
    <property type="term" value="F:hydrolase activity, hydrolyzing O-glycosyl compounds"/>
    <property type="evidence" value="ECO:0007669"/>
    <property type="project" value="InterPro"/>
</dbReference>
<keyword evidence="4 8" id="KW-0378">Hydrolase</keyword>
<evidence type="ECO:0000313" key="14">
    <source>
        <dbReference type="Proteomes" id="UP000239649"/>
    </source>
</evidence>
<feature type="region of interest" description="Disordered" evidence="10">
    <location>
        <begin position="231"/>
        <end position="265"/>
    </location>
</feature>
<keyword evidence="6" id="KW-0325">Glycoprotein</keyword>
<dbReference type="SUPFAM" id="SSF57625">
    <property type="entry name" value="Invertebrate chitin-binding proteins"/>
    <property type="match status" value="2"/>
</dbReference>
<evidence type="ECO:0000256" key="9">
    <source>
        <dbReference type="RuleBase" id="RU004453"/>
    </source>
</evidence>
<dbReference type="InterPro" id="IPR036508">
    <property type="entry name" value="Chitin-bd_dom_sf"/>
</dbReference>
<dbReference type="GO" id="GO:1901135">
    <property type="term" value="P:carbohydrate derivative metabolic process"/>
    <property type="evidence" value="ECO:0007669"/>
    <property type="project" value="UniProtKB-ARBA"/>
</dbReference>
<dbReference type="GO" id="GO:0005975">
    <property type="term" value="P:carbohydrate metabolic process"/>
    <property type="evidence" value="ECO:0007669"/>
    <property type="project" value="InterPro"/>
</dbReference>
<dbReference type="PROSITE" id="PS51910">
    <property type="entry name" value="GH18_2"/>
    <property type="match status" value="1"/>
</dbReference>
<dbReference type="Gene3D" id="2.170.140.10">
    <property type="entry name" value="Chitin binding domain"/>
    <property type="match status" value="2"/>
</dbReference>
<dbReference type="PANTHER" id="PTHR23301:SF0">
    <property type="entry name" value="CHITIN-BINDING TYPE-2 DOMAIN-CONTAINING PROTEIN-RELATED"/>
    <property type="match status" value="1"/>
</dbReference>
<keyword evidence="14" id="KW-1185">Reference proteome</keyword>
<dbReference type="PANTHER" id="PTHR23301">
    <property type="entry name" value="CHITIN BINDING PERITROPHIN-A"/>
    <property type="match status" value="1"/>
</dbReference>
<evidence type="ECO:0000256" key="4">
    <source>
        <dbReference type="ARBA" id="ARBA00022801"/>
    </source>
</evidence>
<evidence type="ECO:0000259" key="11">
    <source>
        <dbReference type="PROSITE" id="PS50940"/>
    </source>
</evidence>
<dbReference type="SUPFAM" id="SSF51445">
    <property type="entry name" value="(Trans)glycosidases"/>
    <property type="match status" value="1"/>
</dbReference>
<dbReference type="InterPro" id="IPR001223">
    <property type="entry name" value="Glyco_hydro18_cat"/>
</dbReference>
<protein>
    <submittedName>
        <fullName evidence="13">Chitinase</fullName>
    </submittedName>
</protein>
<accession>A0A2P6V3L1</accession>
<evidence type="ECO:0000313" key="13">
    <source>
        <dbReference type="EMBL" id="PSC68683.1"/>
    </source>
</evidence>
<dbReference type="InterPro" id="IPR001579">
    <property type="entry name" value="Glyco_hydro_18_chit_AS"/>
</dbReference>
<reference evidence="13 14" key="1">
    <citation type="journal article" date="2018" name="Plant J.">
        <title>Genome sequences of Chlorella sorokiniana UTEX 1602 and Micractinium conductrix SAG 241.80: implications to maltose excretion by a green alga.</title>
        <authorList>
            <person name="Arriola M.B."/>
            <person name="Velmurugan N."/>
            <person name="Zhang Y."/>
            <person name="Plunkett M.H."/>
            <person name="Hondzo H."/>
            <person name="Barney B.M."/>
        </authorList>
    </citation>
    <scope>NUCLEOTIDE SEQUENCE [LARGE SCALE GENOMIC DNA]</scope>
    <source>
        <strain evidence="13 14">SAG 241.80</strain>
    </source>
</reference>
<evidence type="ECO:0000256" key="2">
    <source>
        <dbReference type="ARBA" id="ARBA00022729"/>
    </source>
</evidence>
<evidence type="ECO:0000256" key="7">
    <source>
        <dbReference type="ARBA" id="ARBA00023295"/>
    </source>
</evidence>
<dbReference type="AlphaFoldDB" id="A0A2P6V3L1"/>
<dbReference type="PROSITE" id="PS01095">
    <property type="entry name" value="GH18_1"/>
    <property type="match status" value="1"/>
</dbReference>
<dbReference type="InterPro" id="IPR002557">
    <property type="entry name" value="Chitin-bd_dom"/>
</dbReference>
<dbReference type="Gene3D" id="3.20.20.80">
    <property type="entry name" value="Glycosidases"/>
    <property type="match status" value="1"/>
</dbReference>
<organism evidence="13 14">
    <name type="scientific">Micractinium conductrix</name>
    <dbReference type="NCBI Taxonomy" id="554055"/>
    <lineage>
        <taxon>Eukaryota</taxon>
        <taxon>Viridiplantae</taxon>
        <taxon>Chlorophyta</taxon>
        <taxon>core chlorophytes</taxon>
        <taxon>Trebouxiophyceae</taxon>
        <taxon>Chlorellales</taxon>
        <taxon>Chlorellaceae</taxon>
        <taxon>Chlorella clade</taxon>
        <taxon>Micractinium</taxon>
    </lineage>
</organism>
<evidence type="ECO:0000256" key="6">
    <source>
        <dbReference type="ARBA" id="ARBA00023180"/>
    </source>
</evidence>
<dbReference type="GO" id="GO:0005576">
    <property type="term" value="C:extracellular region"/>
    <property type="evidence" value="ECO:0007669"/>
    <property type="project" value="InterPro"/>
</dbReference>
<evidence type="ECO:0000256" key="8">
    <source>
        <dbReference type="RuleBase" id="RU000489"/>
    </source>
</evidence>
<dbReference type="Pfam" id="PF01607">
    <property type="entry name" value="CBM_14"/>
    <property type="match status" value="2"/>
</dbReference>
<evidence type="ECO:0000259" key="12">
    <source>
        <dbReference type="PROSITE" id="PS51910"/>
    </source>
</evidence>
<evidence type="ECO:0000256" key="1">
    <source>
        <dbReference type="ARBA" id="ARBA00022669"/>
    </source>
</evidence>
<dbReference type="SMART" id="SM00494">
    <property type="entry name" value="ChtBD2"/>
    <property type="match status" value="2"/>
</dbReference>
<keyword evidence="5" id="KW-1015">Disulfide bond</keyword>
<keyword evidence="2" id="KW-0732">Signal</keyword>
<feature type="compositionally biased region" description="Pro residues" evidence="10">
    <location>
        <begin position="232"/>
        <end position="265"/>
    </location>
</feature>
<feature type="domain" description="Chitin-binding type-2" evidence="11">
    <location>
        <begin position="173"/>
        <end position="230"/>
    </location>
</feature>
<feature type="domain" description="GH18" evidence="12">
    <location>
        <begin position="269"/>
        <end position="512"/>
    </location>
</feature>
<dbReference type="GO" id="GO:0008061">
    <property type="term" value="F:chitin binding"/>
    <property type="evidence" value="ECO:0007669"/>
    <property type="project" value="UniProtKB-KW"/>
</dbReference>
<dbReference type="Pfam" id="PF00704">
    <property type="entry name" value="Glyco_hydro_18"/>
    <property type="match status" value="1"/>
</dbReference>
<proteinExistence type="inferred from homology"/>
<evidence type="ECO:0000256" key="5">
    <source>
        <dbReference type="ARBA" id="ARBA00023157"/>
    </source>
</evidence>
<evidence type="ECO:0000256" key="10">
    <source>
        <dbReference type="SAM" id="MobiDB-lite"/>
    </source>
</evidence>
<sequence length="512" mass="54975">MCPEQASRARAPSCLAPSGLHARPSTEFTECSRNWGRWGSENECCAPGRAHTEGCTKKEPCYVANGWYPARTCAKTEDQGICQRGWGAFASEDECCQPGSGHSEGCGAVEDGYYADNDPAVGCKSYFWCYAAGSSYFTCQTGLLFDEKNSVCNWPANTPACLGDAACYCLWRADFADPKYGKFADRASGCQNWFWCVEANAYYYMKCQTGLRFNEATQACDWPENVQCVSAPSPPPSPPSPPPSPPASPPPPSPPPSPPSPPSPPGPAFSYGGYYEASPSWSDPWKGSAATHRLATLPAYVDLVYLSFMYPDATYTGGVTWAGTGIQFSSDPAVVKGAVALLKQRNPRTKVLVAVGGATYTAWDKLNAASIKRFVDEFGLDGVDIDYEPSSAGCSFPPAVPAVRCSIDAEFTRVVTALRSAFPAPRYLLTSAVWSIGAYGQGAWVNSQPQGDHTGQSVNMLSAFGDQLDILNVMSYDAGPTYKPKEALDAYRSLFKGRILMGVEVPPEAAMA</sequence>
<dbReference type="PROSITE" id="PS50940">
    <property type="entry name" value="CHIT_BIND_II"/>
    <property type="match status" value="2"/>
</dbReference>
<dbReference type="OrthoDB" id="511383at2759"/>
<feature type="domain" description="Chitin-binding type-2" evidence="11">
    <location>
        <begin position="103"/>
        <end position="163"/>
    </location>
</feature>
<comment type="similarity">
    <text evidence="9">Belongs to the glycosyl hydrolase 18 family.</text>
</comment>
<dbReference type="EMBL" id="LHPF02000034">
    <property type="protein sequence ID" value="PSC68683.1"/>
    <property type="molecule type" value="Genomic_DNA"/>
</dbReference>
<evidence type="ECO:0000256" key="3">
    <source>
        <dbReference type="ARBA" id="ARBA00022737"/>
    </source>
</evidence>
<dbReference type="CDD" id="cd00598">
    <property type="entry name" value="GH18_chitinase-like"/>
    <property type="match status" value="1"/>
</dbReference>
<dbReference type="InterPro" id="IPR001020">
    <property type="entry name" value="PTS_HPr_His_P_site"/>
</dbReference>
<keyword evidence="3" id="KW-0677">Repeat</keyword>
<dbReference type="PROSITE" id="PS00369">
    <property type="entry name" value="PTS_HPR_HIS"/>
    <property type="match status" value="1"/>
</dbReference>
<gene>
    <name evidence="13" type="ORF">C2E20_7705</name>
</gene>